<dbReference type="Proteomes" id="UP000024332">
    <property type="component" value="Unassembled WGS sequence"/>
</dbReference>
<dbReference type="EMBL" id="JFZT01000020">
    <property type="protein sequence ID" value="EZQ10708.1"/>
    <property type="molecule type" value="Genomic_DNA"/>
</dbReference>
<gene>
    <name evidence="2" type="ORF">CM19_03650</name>
    <name evidence="1" type="ORF">CM19_04770</name>
</gene>
<dbReference type="EMBL" id="JFZT01000035">
    <property type="protein sequence ID" value="EZQ10048.1"/>
    <property type="molecule type" value="Genomic_DNA"/>
</dbReference>
<comment type="caution">
    <text evidence="2">The sequence shown here is derived from an EMBL/GenBank/DDBJ whole genome shotgun (WGS) entry which is preliminary data.</text>
</comment>
<evidence type="ECO:0000313" key="1">
    <source>
        <dbReference type="EMBL" id="EZQ10048.1"/>
    </source>
</evidence>
<keyword evidence="3" id="KW-1185">Reference proteome</keyword>
<dbReference type="AlphaFoldDB" id="A0A031LUA5"/>
<evidence type="ECO:0000313" key="3">
    <source>
        <dbReference type="Proteomes" id="UP000024332"/>
    </source>
</evidence>
<proteinExistence type="predicted"/>
<dbReference type="Gene3D" id="3.40.1260.10">
    <property type="entry name" value="DsrEFH-like"/>
    <property type="match status" value="1"/>
</dbReference>
<reference evidence="2 3" key="1">
    <citation type="submission" date="2014-03" db="EMBL/GenBank/DDBJ databases">
        <title>Draft genome sequence of the novel thermoacidophilic archaea Acidianus copahuensis ALE1 strain, isolated from Copahue volcanic area in Neuquen Argentina.</title>
        <authorList>
            <person name="Urbieta M.S."/>
            <person name="Rascovan N."/>
            <person name="Castro C."/>
            <person name="Revale S."/>
            <person name="Giaveno M.A."/>
            <person name="Vazquez M.P."/>
            <person name="Donati E.R."/>
        </authorList>
    </citation>
    <scope>NUCLEOTIDE SEQUENCE [LARGE SCALE GENOMIC DNA]</scope>
    <source>
        <strain evidence="2 3">ALE1</strain>
    </source>
</reference>
<sequence length="107" mass="11878">MAKILFLLMDEKRLPTSLVIAKNSLNRYEDVKVIILGEALKALKSLDEEGLAALEELQKRGAIDSACFYSAEKEGIKDDVLDMGITLAPIGERMAKYINQGYVPLTF</sequence>
<name>A0A031LUA5_9CREN</name>
<dbReference type="InterPro" id="IPR027396">
    <property type="entry name" value="DsrEFH-like"/>
</dbReference>
<evidence type="ECO:0000313" key="2">
    <source>
        <dbReference type="EMBL" id="EZQ10708.1"/>
    </source>
</evidence>
<protein>
    <submittedName>
        <fullName evidence="2">Uncharacterized protein</fullName>
    </submittedName>
</protein>
<organism evidence="2 3">
    <name type="scientific">Candidatus Acidianus copahuensis</name>
    <dbReference type="NCBI Taxonomy" id="1160895"/>
    <lineage>
        <taxon>Archaea</taxon>
        <taxon>Thermoproteota</taxon>
        <taxon>Thermoprotei</taxon>
        <taxon>Sulfolobales</taxon>
        <taxon>Sulfolobaceae</taxon>
        <taxon>Acidianus</taxon>
    </lineage>
</organism>
<dbReference type="SUPFAM" id="SSF75169">
    <property type="entry name" value="DsrEFH-like"/>
    <property type="match status" value="1"/>
</dbReference>
<accession>A0A031LUA5</accession>